<dbReference type="InterPro" id="IPR017441">
    <property type="entry name" value="Protein_kinase_ATP_BS"/>
</dbReference>
<evidence type="ECO:0000256" key="3">
    <source>
        <dbReference type="ARBA" id="ARBA00008832"/>
    </source>
</evidence>
<evidence type="ECO:0000256" key="17">
    <source>
        <dbReference type="ARBA" id="ARBA00041921"/>
    </source>
</evidence>
<reference evidence="26" key="3">
    <citation type="submission" date="2025-09" db="UniProtKB">
        <authorList>
            <consortium name="Ensembl"/>
        </authorList>
    </citation>
    <scope>IDENTIFICATION</scope>
</reference>
<evidence type="ECO:0000256" key="1">
    <source>
        <dbReference type="ARBA" id="ARBA00004202"/>
    </source>
</evidence>
<dbReference type="SUPFAM" id="SSF56112">
    <property type="entry name" value="Protein kinase-like (PK-like)"/>
    <property type="match status" value="1"/>
</dbReference>
<evidence type="ECO:0000256" key="12">
    <source>
        <dbReference type="ARBA" id="ARBA00022777"/>
    </source>
</evidence>
<dbReference type="InterPro" id="IPR000719">
    <property type="entry name" value="Prot_kinase_dom"/>
</dbReference>
<keyword evidence="6" id="KW-1003">Cell membrane</keyword>
<evidence type="ECO:0000256" key="2">
    <source>
        <dbReference type="ARBA" id="ARBA00006485"/>
    </source>
</evidence>
<keyword evidence="14" id="KW-0472">Membrane</keyword>
<keyword evidence="27" id="KW-1185">Reference proteome</keyword>
<evidence type="ECO:0000256" key="15">
    <source>
        <dbReference type="ARBA" id="ARBA00023306"/>
    </source>
</evidence>
<evidence type="ECO:0000256" key="6">
    <source>
        <dbReference type="ARBA" id="ARBA00022475"/>
    </source>
</evidence>
<dbReference type="EC" id="2.7.11.22" evidence="5"/>
<keyword evidence="8" id="KW-0132">Cell division</keyword>
<comment type="similarity">
    <text evidence="2">Belongs to the protein kinase superfamily. CMGC Ser/Thr protein kinase family. CDC2/CDKX subfamily.</text>
</comment>
<comment type="catalytic activity">
    <reaction evidence="18">
        <text>L-threonyl-[protein] + ATP = O-phospho-L-threonyl-[protein] + ADP + H(+)</text>
        <dbReference type="Rhea" id="RHEA:46608"/>
        <dbReference type="Rhea" id="RHEA-COMP:11060"/>
        <dbReference type="Rhea" id="RHEA-COMP:11605"/>
        <dbReference type="ChEBI" id="CHEBI:15378"/>
        <dbReference type="ChEBI" id="CHEBI:30013"/>
        <dbReference type="ChEBI" id="CHEBI:30616"/>
        <dbReference type="ChEBI" id="CHEBI:61977"/>
        <dbReference type="ChEBI" id="CHEBI:456216"/>
        <dbReference type="EC" id="2.7.11.24"/>
    </reaction>
</comment>
<dbReference type="GO" id="GO:0005634">
    <property type="term" value="C:nucleus"/>
    <property type="evidence" value="ECO:0007669"/>
    <property type="project" value="TreeGrafter"/>
</dbReference>
<dbReference type="PROSITE" id="PS50011">
    <property type="entry name" value="PROTEIN_KINASE_DOM"/>
    <property type="match status" value="1"/>
</dbReference>
<dbReference type="InterPro" id="IPR011009">
    <property type="entry name" value="Kinase-like_dom_sf"/>
</dbReference>
<dbReference type="Pfam" id="PF00069">
    <property type="entry name" value="Pkinase"/>
    <property type="match status" value="1"/>
</dbReference>
<dbReference type="GO" id="GO:0005829">
    <property type="term" value="C:cytosol"/>
    <property type="evidence" value="ECO:0007669"/>
    <property type="project" value="TreeGrafter"/>
</dbReference>
<organism evidence="26 27">
    <name type="scientific">Oreochromis niloticus</name>
    <name type="common">Nile tilapia</name>
    <name type="synonym">Tilapia nilotica</name>
    <dbReference type="NCBI Taxonomy" id="8128"/>
    <lineage>
        <taxon>Eukaryota</taxon>
        <taxon>Metazoa</taxon>
        <taxon>Chordata</taxon>
        <taxon>Craniata</taxon>
        <taxon>Vertebrata</taxon>
        <taxon>Euteleostomi</taxon>
        <taxon>Actinopterygii</taxon>
        <taxon>Neopterygii</taxon>
        <taxon>Teleostei</taxon>
        <taxon>Neoteleostei</taxon>
        <taxon>Acanthomorphata</taxon>
        <taxon>Ovalentaria</taxon>
        <taxon>Cichlomorphae</taxon>
        <taxon>Cichliformes</taxon>
        <taxon>Cichlidae</taxon>
        <taxon>African cichlids</taxon>
        <taxon>Pseudocrenilabrinae</taxon>
        <taxon>Oreochromini</taxon>
        <taxon>Oreochromis</taxon>
    </lineage>
</organism>
<dbReference type="GO" id="GO:0005886">
    <property type="term" value="C:plasma membrane"/>
    <property type="evidence" value="ECO:0007669"/>
    <property type="project" value="UniProtKB-SubCell"/>
</dbReference>
<feature type="region of interest" description="Disordered" evidence="24">
    <location>
        <begin position="49"/>
        <end position="107"/>
    </location>
</feature>
<dbReference type="Proteomes" id="UP000005207">
    <property type="component" value="Linkage group LG11"/>
</dbReference>
<reference evidence="27" key="1">
    <citation type="submission" date="2012-01" db="EMBL/GenBank/DDBJ databases">
        <title>The Genome Sequence of Oreochromis niloticus (Nile Tilapia).</title>
        <authorList>
            <consortium name="Broad Institute Genome Assembly Team"/>
            <consortium name="Broad Institute Sequencing Platform"/>
            <person name="Di Palma F."/>
            <person name="Johnson J."/>
            <person name="Lander E.S."/>
            <person name="Lindblad-Toh K."/>
        </authorList>
    </citation>
    <scope>NUCLEOTIDE SEQUENCE [LARGE SCALE GENOMIC DNA]</scope>
</reference>
<evidence type="ECO:0000256" key="11">
    <source>
        <dbReference type="ARBA" id="ARBA00022741"/>
    </source>
</evidence>
<evidence type="ECO:0000256" key="10">
    <source>
        <dbReference type="ARBA" id="ARBA00022687"/>
    </source>
</evidence>
<evidence type="ECO:0000256" key="8">
    <source>
        <dbReference type="ARBA" id="ARBA00022618"/>
    </source>
</evidence>
<accession>A0A669EH78</accession>
<comment type="catalytic activity">
    <reaction evidence="21">
        <text>L-seryl-[protein] + ATP = O-phospho-L-seryl-[protein] + ADP + H(+)</text>
        <dbReference type="Rhea" id="RHEA:17989"/>
        <dbReference type="Rhea" id="RHEA-COMP:9863"/>
        <dbReference type="Rhea" id="RHEA-COMP:11604"/>
        <dbReference type="ChEBI" id="CHEBI:15378"/>
        <dbReference type="ChEBI" id="CHEBI:29999"/>
        <dbReference type="ChEBI" id="CHEBI:30616"/>
        <dbReference type="ChEBI" id="CHEBI:83421"/>
        <dbReference type="ChEBI" id="CHEBI:456216"/>
        <dbReference type="EC" id="2.7.11.22"/>
    </reaction>
</comment>
<dbReference type="GO" id="GO:0005524">
    <property type="term" value="F:ATP binding"/>
    <property type="evidence" value="ECO:0007669"/>
    <property type="project" value="UniProtKB-UniRule"/>
</dbReference>
<protein>
    <recommendedName>
        <fullName evidence="16">Cyclin-dependent kinase 14</fullName>
        <ecNumber evidence="5">2.7.11.22</ecNumber>
        <ecNumber evidence="4">2.7.11.24</ecNumber>
    </recommendedName>
    <alternativeName>
        <fullName evidence="17">Cell division protein kinase 14</fullName>
    </alternativeName>
</protein>
<evidence type="ECO:0000256" key="24">
    <source>
        <dbReference type="SAM" id="MobiDB-lite"/>
    </source>
</evidence>
<dbReference type="GO" id="GO:0030332">
    <property type="term" value="F:cyclin binding"/>
    <property type="evidence" value="ECO:0007669"/>
    <property type="project" value="TreeGrafter"/>
</dbReference>
<dbReference type="InterPro" id="IPR050108">
    <property type="entry name" value="CDK"/>
</dbReference>
<evidence type="ECO:0000256" key="4">
    <source>
        <dbReference type="ARBA" id="ARBA00012411"/>
    </source>
</evidence>
<evidence type="ECO:0000256" key="14">
    <source>
        <dbReference type="ARBA" id="ARBA00023136"/>
    </source>
</evidence>
<dbReference type="GO" id="GO:0004693">
    <property type="term" value="F:cyclin-dependent protein serine/threonine kinase activity"/>
    <property type="evidence" value="ECO:0007669"/>
    <property type="project" value="UniProtKB-EC"/>
</dbReference>
<keyword evidence="12" id="KW-0418">Kinase</keyword>
<comment type="catalytic activity">
    <reaction evidence="20">
        <text>L-seryl-[protein] + ATP = O-phospho-L-seryl-[protein] + ADP + H(+)</text>
        <dbReference type="Rhea" id="RHEA:17989"/>
        <dbReference type="Rhea" id="RHEA-COMP:9863"/>
        <dbReference type="Rhea" id="RHEA-COMP:11604"/>
        <dbReference type="ChEBI" id="CHEBI:15378"/>
        <dbReference type="ChEBI" id="CHEBI:29999"/>
        <dbReference type="ChEBI" id="CHEBI:30616"/>
        <dbReference type="ChEBI" id="CHEBI:83421"/>
        <dbReference type="ChEBI" id="CHEBI:456216"/>
        <dbReference type="EC" id="2.7.11.24"/>
    </reaction>
</comment>
<comment type="similarity">
    <text evidence="3">Belongs to the protein kinase superfamily. CMGC Ser/Thr protein kinase family. MAP kinase subfamily.</text>
</comment>
<dbReference type="GO" id="GO:0016055">
    <property type="term" value="P:Wnt signaling pathway"/>
    <property type="evidence" value="ECO:0007669"/>
    <property type="project" value="UniProtKB-KW"/>
</dbReference>
<evidence type="ECO:0000256" key="23">
    <source>
        <dbReference type="RuleBase" id="RU000304"/>
    </source>
</evidence>
<evidence type="ECO:0000256" key="5">
    <source>
        <dbReference type="ARBA" id="ARBA00012425"/>
    </source>
</evidence>
<keyword evidence="13 22" id="KW-0067">ATP-binding</keyword>
<dbReference type="InterPro" id="IPR008271">
    <property type="entry name" value="Ser/Thr_kinase_AS"/>
</dbReference>
<gene>
    <name evidence="26" type="primary">CDK14</name>
    <name evidence="26" type="synonym">cdk14</name>
</gene>
<keyword evidence="11 22" id="KW-0547">Nucleotide-binding</keyword>
<feature type="compositionally biased region" description="Polar residues" evidence="24">
    <location>
        <begin position="70"/>
        <end position="83"/>
    </location>
</feature>
<evidence type="ECO:0000313" key="27">
    <source>
        <dbReference type="Proteomes" id="UP000005207"/>
    </source>
</evidence>
<evidence type="ECO:0000256" key="20">
    <source>
        <dbReference type="ARBA" id="ARBA00048312"/>
    </source>
</evidence>
<dbReference type="FunFam" id="1.10.510.10:FF:000624">
    <property type="entry name" value="Mitogen-activated protein kinase"/>
    <property type="match status" value="1"/>
</dbReference>
<dbReference type="Gene3D" id="3.30.200.20">
    <property type="entry name" value="Phosphorylase Kinase, domain 1"/>
    <property type="match status" value="1"/>
</dbReference>
<dbReference type="Ensembl" id="ENSONIT00000058808.1">
    <property type="protein sequence ID" value="ENSONIP00000072178.1"/>
    <property type="gene ID" value="ENSONIG00000007987.2"/>
</dbReference>
<dbReference type="SMART" id="SM00220">
    <property type="entry name" value="S_TKc"/>
    <property type="match status" value="1"/>
</dbReference>
<evidence type="ECO:0000256" key="9">
    <source>
        <dbReference type="ARBA" id="ARBA00022679"/>
    </source>
</evidence>
<dbReference type="EC" id="2.7.11.24" evidence="4"/>
<sequence>SDTMTGLKMSGTPVHICVTKMSTRSCQGTDSVIKPLDTIPEDKKVRVQRTQSGFDPFEKPASQVKRVHSENNACINAKSSSAGKESPKLRRHSSPSSPTSPKFGKADSYEKLEKLGEGSYATVYKGKSKVNGKLVALKVIRLQEEEGTPFTAIREASLLKGLKHANIVLLHDIIHTKETLTLVFEYVHTDLCQYMDKHPGGLHPDNVKLFLFQLLRGLSYIHQRYILHRDLKPQNLLISDTGELKLADFGLARAKSVPSHTYSNEVVTLWYRPPDVLLGSTDYSTCLDMWGVGCIFIEMIQGVAAFPGMKDIQDQLERIFLVLGTPSEDTWPGVNSLFNIHTGKNHAQAALNHEYFSNLPPRLWELQDMSSIFTVPNVKLQTESGDSIQVCARRNSHGKASSGSKH</sequence>
<evidence type="ECO:0000256" key="13">
    <source>
        <dbReference type="ARBA" id="ARBA00022840"/>
    </source>
</evidence>
<reference evidence="26" key="2">
    <citation type="submission" date="2025-08" db="UniProtKB">
        <authorList>
            <consortium name="Ensembl"/>
        </authorList>
    </citation>
    <scope>IDENTIFICATION</scope>
</reference>
<feature type="binding site" evidence="22">
    <location>
        <position position="138"/>
    </location>
    <ligand>
        <name>ATP</name>
        <dbReference type="ChEBI" id="CHEBI:30616"/>
    </ligand>
</feature>
<comment type="subcellular location">
    <subcellularLocation>
        <location evidence="1">Cell membrane</location>
        <topology evidence="1">Peripheral membrane protein</topology>
    </subcellularLocation>
</comment>
<dbReference type="GO" id="GO:0051301">
    <property type="term" value="P:cell division"/>
    <property type="evidence" value="ECO:0007669"/>
    <property type="project" value="UniProtKB-KW"/>
</dbReference>
<keyword evidence="10" id="KW-0879">Wnt signaling pathway</keyword>
<keyword evidence="9" id="KW-0808">Transferase</keyword>
<dbReference type="FunFam" id="3.30.200.20:FF:000007">
    <property type="entry name" value="Cyclin-dependent kinase 14, putative"/>
    <property type="match status" value="1"/>
</dbReference>
<evidence type="ECO:0000256" key="7">
    <source>
        <dbReference type="ARBA" id="ARBA00022527"/>
    </source>
</evidence>
<evidence type="ECO:0000256" key="18">
    <source>
        <dbReference type="ARBA" id="ARBA00047592"/>
    </source>
</evidence>
<keyword evidence="7 23" id="KW-0723">Serine/threonine-protein kinase</keyword>
<dbReference type="Gene3D" id="1.10.510.10">
    <property type="entry name" value="Transferase(Phosphotransferase) domain 1"/>
    <property type="match status" value="1"/>
</dbReference>
<evidence type="ECO:0000259" key="25">
    <source>
        <dbReference type="PROSITE" id="PS50011"/>
    </source>
</evidence>
<feature type="domain" description="Protein kinase" evidence="25">
    <location>
        <begin position="109"/>
        <end position="406"/>
    </location>
</feature>
<name>A0A669EH78_ORENI</name>
<evidence type="ECO:0000313" key="26">
    <source>
        <dbReference type="Ensembl" id="ENSONIP00000072178.1"/>
    </source>
</evidence>
<evidence type="ECO:0000256" key="16">
    <source>
        <dbReference type="ARBA" id="ARBA00040211"/>
    </source>
</evidence>
<dbReference type="PROSITE" id="PS00107">
    <property type="entry name" value="PROTEIN_KINASE_ATP"/>
    <property type="match status" value="1"/>
</dbReference>
<dbReference type="AlphaFoldDB" id="A0A669EH78"/>
<dbReference type="GO" id="GO:0004707">
    <property type="term" value="F:MAP kinase activity"/>
    <property type="evidence" value="ECO:0007669"/>
    <property type="project" value="UniProtKB-EC"/>
</dbReference>
<evidence type="ECO:0000256" key="19">
    <source>
        <dbReference type="ARBA" id="ARBA00047811"/>
    </source>
</evidence>
<dbReference type="PROSITE" id="PS00108">
    <property type="entry name" value="PROTEIN_KINASE_ST"/>
    <property type="match status" value="1"/>
</dbReference>
<evidence type="ECO:0000256" key="22">
    <source>
        <dbReference type="PROSITE-ProRule" id="PRU10141"/>
    </source>
</evidence>
<comment type="catalytic activity">
    <reaction evidence="19">
        <text>L-threonyl-[protein] + ATP = O-phospho-L-threonyl-[protein] + ADP + H(+)</text>
        <dbReference type="Rhea" id="RHEA:46608"/>
        <dbReference type="Rhea" id="RHEA-COMP:11060"/>
        <dbReference type="Rhea" id="RHEA-COMP:11605"/>
        <dbReference type="ChEBI" id="CHEBI:15378"/>
        <dbReference type="ChEBI" id="CHEBI:30013"/>
        <dbReference type="ChEBI" id="CHEBI:30616"/>
        <dbReference type="ChEBI" id="CHEBI:61977"/>
        <dbReference type="ChEBI" id="CHEBI:456216"/>
        <dbReference type="EC" id="2.7.11.22"/>
    </reaction>
</comment>
<proteinExistence type="inferred from homology"/>
<dbReference type="PANTHER" id="PTHR24056:SF154">
    <property type="entry name" value="CYCLIN-DEPENDENT KINASE 14"/>
    <property type="match status" value="1"/>
</dbReference>
<dbReference type="GeneTree" id="ENSGT00940000157640"/>
<dbReference type="PANTHER" id="PTHR24056">
    <property type="entry name" value="CELL DIVISION PROTEIN KINASE"/>
    <property type="match status" value="1"/>
</dbReference>
<keyword evidence="15" id="KW-0131">Cell cycle</keyword>
<evidence type="ECO:0000256" key="21">
    <source>
        <dbReference type="ARBA" id="ARBA00048367"/>
    </source>
</evidence>